<dbReference type="EMBL" id="JACJTB010000046">
    <property type="protein sequence ID" value="MBD2597634.1"/>
    <property type="molecule type" value="Genomic_DNA"/>
</dbReference>
<accession>A0ABR8G2Z9</accession>
<gene>
    <name evidence="1" type="ORF">H6G74_25400</name>
</gene>
<dbReference type="RefSeq" id="WP_190970273.1">
    <property type="nucleotide sequence ID" value="NZ_JACJTB010000046.1"/>
</dbReference>
<proteinExistence type="predicted"/>
<dbReference type="Proteomes" id="UP000603457">
    <property type="component" value="Unassembled WGS sequence"/>
</dbReference>
<reference evidence="1 2" key="1">
    <citation type="journal article" date="2020" name="ISME J.">
        <title>Comparative genomics reveals insights into cyanobacterial evolution and habitat adaptation.</title>
        <authorList>
            <person name="Chen M.Y."/>
            <person name="Teng W.K."/>
            <person name="Zhao L."/>
            <person name="Hu C.X."/>
            <person name="Zhou Y.K."/>
            <person name="Han B.P."/>
            <person name="Song L.R."/>
            <person name="Shu W.S."/>
        </authorList>
    </citation>
    <scope>NUCLEOTIDE SEQUENCE [LARGE SCALE GENOMIC DNA]</scope>
    <source>
        <strain evidence="1 2">FACHB-130</strain>
    </source>
</reference>
<protein>
    <submittedName>
        <fullName evidence="1">Uncharacterized protein</fullName>
    </submittedName>
</protein>
<keyword evidence="2" id="KW-1185">Reference proteome</keyword>
<evidence type="ECO:0000313" key="1">
    <source>
        <dbReference type="EMBL" id="MBD2597634.1"/>
    </source>
</evidence>
<name>A0ABR8G2Z9_9NOSO</name>
<comment type="caution">
    <text evidence="1">The sequence shown here is derived from an EMBL/GenBank/DDBJ whole genome shotgun (WGS) entry which is preliminary data.</text>
</comment>
<organism evidence="1 2">
    <name type="scientific">Nostoc spongiaeforme FACHB-130</name>
    <dbReference type="NCBI Taxonomy" id="1357510"/>
    <lineage>
        <taxon>Bacteria</taxon>
        <taxon>Bacillati</taxon>
        <taxon>Cyanobacteriota</taxon>
        <taxon>Cyanophyceae</taxon>
        <taxon>Nostocales</taxon>
        <taxon>Nostocaceae</taxon>
        <taxon>Nostoc</taxon>
    </lineage>
</organism>
<evidence type="ECO:0000313" key="2">
    <source>
        <dbReference type="Proteomes" id="UP000603457"/>
    </source>
</evidence>
<sequence length="59" mass="6635">MQVEKAVVTHAGIAPATYRLLSDRSTIELVCKLFRLGHKWNPGTLPLELQTHVFMIAMT</sequence>